<proteinExistence type="predicted"/>
<feature type="domain" description="N-acetyltransferase" evidence="3">
    <location>
        <begin position="1"/>
        <end position="154"/>
    </location>
</feature>
<dbReference type="EMBL" id="FOLB01000005">
    <property type="protein sequence ID" value="SFC31524.1"/>
    <property type="molecule type" value="Genomic_DNA"/>
</dbReference>
<evidence type="ECO:0000313" key="4">
    <source>
        <dbReference type="EMBL" id="SFC31524.1"/>
    </source>
</evidence>
<protein>
    <submittedName>
        <fullName evidence="4">Phosphinothricin acetyltransferase</fullName>
    </submittedName>
</protein>
<dbReference type="GO" id="GO:0016747">
    <property type="term" value="F:acyltransferase activity, transferring groups other than amino-acyl groups"/>
    <property type="evidence" value="ECO:0007669"/>
    <property type="project" value="InterPro"/>
</dbReference>
<keyword evidence="5" id="KW-1185">Reference proteome</keyword>
<dbReference type="RefSeq" id="WP_091122556.1">
    <property type="nucleotide sequence ID" value="NZ_FOLB01000005.1"/>
</dbReference>
<dbReference type="OrthoDB" id="3173333at2"/>
<dbReference type="InterPro" id="IPR016181">
    <property type="entry name" value="Acyl_CoA_acyltransferase"/>
</dbReference>
<sequence length="167" mass="17528">MTIVPLTTGHWPEVECIYAAGIATGQATFESEPPSWEAFDAAKLPGQRLVALDDGRVLGWVAASAVSDRCVYAGVVEHSVYVDPSVAGRGIGRALLDGLIASTEAEGIWTIQSGIFPENAASLGLHLSAGFRVVGTRVRLGQMVTGPLAGQWRDVVLVERRSSVVGG</sequence>
<dbReference type="PROSITE" id="PS51186">
    <property type="entry name" value="GNAT"/>
    <property type="match status" value="1"/>
</dbReference>
<reference evidence="4 5" key="1">
    <citation type="submission" date="2016-10" db="EMBL/GenBank/DDBJ databases">
        <authorList>
            <person name="de Groot N.N."/>
        </authorList>
    </citation>
    <scope>NUCLEOTIDE SEQUENCE [LARGE SCALE GENOMIC DNA]</scope>
    <source>
        <strain evidence="4 5">CGMCC 1.7056</strain>
    </source>
</reference>
<keyword evidence="1 4" id="KW-0808">Transferase</keyword>
<dbReference type="AlphaFoldDB" id="A0A1I1I5P0"/>
<keyword evidence="2" id="KW-0012">Acyltransferase</keyword>
<evidence type="ECO:0000256" key="1">
    <source>
        <dbReference type="ARBA" id="ARBA00022679"/>
    </source>
</evidence>
<organism evidence="4 5">
    <name type="scientific">Nocardioides terrae</name>
    <dbReference type="NCBI Taxonomy" id="574651"/>
    <lineage>
        <taxon>Bacteria</taxon>
        <taxon>Bacillati</taxon>
        <taxon>Actinomycetota</taxon>
        <taxon>Actinomycetes</taxon>
        <taxon>Propionibacteriales</taxon>
        <taxon>Nocardioidaceae</taxon>
        <taxon>Nocardioides</taxon>
    </lineage>
</organism>
<evidence type="ECO:0000259" key="3">
    <source>
        <dbReference type="PROSITE" id="PS51186"/>
    </source>
</evidence>
<dbReference type="SUPFAM" id="SSF55729">
    <property type="entry name" value="Acyl-CoA N-acyltransferases (Nat)"/>
    <property type="match status" value="1"/>
</dbReference>
<dbReference type="STRING" id="574651.SAMN04487968_105142"/>
<dbReference type="Pfam" id="PF00583">
    <property type="entry name" value="Acetyltransf_1"/>
    <property type="match status" value="1"/>
</dbReference>
<dbReference type="PANTHER" id="PTHR43072">
    <property type="entry name" value="N-ACETYLTRANSFERASE"/>
    <property type="match status" value="1"/>
</dbReference>
<evidence type="ECO:0000313" key="5">
    <source>
        <dbReference type="Proteomes" id="UP000198832"/>
    </source>
</evidence>
<dbReference type="InterPro" id="IPR000182">
    <property type="entry name" value="GNAT_dom"/>
</dbReference>
<dbReference type="PANTHER" id="PTHR43072:SF23">
    <property type="entry name" value="UPF0039 PROTEIN C11D3.02C"/>
    <property type="match status" value="1"/>
</dbReference>
<gene>
    <name evidence="4" type="ORF">SAMN04487968_105142</name>
</gene>
<dbReference type="Gene3D" id="3.40.630.30">
    <property type="match status" value="1"/>
</dbReference>
<evidence type="ECO:0000256" key="2">
    <source>
        <dbReference type="ARBA" id="ARBA00023315"/>
    </source>
</evidence>
<accession>A0A1I1I5P0</accession>
<dbReference type="CDD" id="cd04301">
    <property type="entry name" value="NAT_SF"/>
    <property type="match status" value="1"/>
</dbReference>
<dbReference type="Proteomes" id="UP000198832">
    <property type="component" value="Unassembled WGS sequence"/>
</dbReference>
<name>A0A1I1I5P0_9ACTN</name>